<accession>A0AAX1PCJ1</accession>
<gene>
    <name evidence="1" type="ORF">DEU50_1336</name>
</gene>
<organism evidence="1 2">
    <name type="scientific">Aeromonas salmonicida</name>
    <dbReference type="NCBI Taxonomy" id="645"/>
    <lineage>
        <taxon>Bacteria</taxon>
        <taxon>Pseudomonadati</taxon>
        <taxon>Pseudomonadota</taxon>
        <taxon>Gammaproteobacteria</taxon>
        <taxon>Aeromonadales</taxon>
        <taxon>Aeromonadaceae</taxon>
        <taxon>Aeromonas</taxon>
    </lineage>
</organism>
<dbReference type="RefSeq" id="WP_111589792.1">
    <property type="nucleotide sequence ID" value="NZ_CAWNWF010000033.1"/>
</dbReference>
<dbReference type="Proteomes" id="UP000249422">
    <property type="component" value="Unassembled WGS sequence"/>
</dbReference>
<dbReference type="EMBL" id="QLLM01000033">
    <property type="protein sequence ID" value="RAI97808.1"/>
    <property type="molecule type" value="Genomic_DNA"/>
</dbReference>
<comment type="caution">
    <text evidence="1">The sequence shown here is derived from an EMBL/GenBank/DDBJ whole genome shotgun (WGS) entry which is preliminary data.</text>
</comment>
<name>A0AAX1PCJ1_AERSA</name>
<evidence type="ECO:0000313" key="1">
    <source>
        <dbReference type="EMBL" id="RAI97808.1"/>
    </source>
</evidence>
<proteinExistence type="predicted"/>
<protein>
    <submittedName>
        <fullName evidence="1">Uncharacterized protein</fullName>
    </submittedName>
</protein>
<dbReference type="AlphaFoldDB" id="A0AAX1PCJ1"/>
<reference evidence="1 2" key="1">
    <citation type="submission" date="2018-06" db="EMBL/GenBank/DDBJ databases">
        <title>Freshwater and sediment microbial communities from various areas in North America, analyzing microbe dynamics in response to fracking.</title>
        <authorList>
            <person name="Lamendella R."/>
        </authorList>
    </citation>
    <scope>NUCLEOTIDE SEQUENCE [LARGE SCALE GENOMIC DNA]</scope>
    <source>
        <strain evidence="1 2">17</strain>
    </source>
</reference>
<sequence>MGSHIVLLIKIFDKEEYADAFINNGEMYCRTIGDFKSIDDEGIRGDAFEGATDWHQPDKISMAISYSDNGGVKHSVTLSDLAGPVIMQSSGYDRLNVYCMYAVKIPAFEASYDTEEERVSFVEGINTMLKEKLRLDDEIYSLGHFSVVIFHVSDFILKVEDAARAKSYDCWNSPVEYFYAETFHGSFKGLKAIFRKRNTYEHQSEYRFVFGSNEPEGHKTIHLGSLNRIAFKVPTKNINESVQLKLDA</sequence>
<evidence type="ECO:0000313" key="2">
    <source>
        <dbReference type="Proteomes" id="UP000249422"/>
    </source>
</evidence>